<dbReference type="InterPro" id="IPR004360">
    <property type="entry name" value="Glyas_Fos-R_dOase_dom"/>
</dbReference>
<accession>A0A1T5LZH5</accession>
<feature type="domain" description="VOC" evidence="1">
    <location>
        <begin position="10"/>
        <end position="133"/>
    </location>
</feature>
<evidence type="ECO:0000313" key="2">
    <source>
        <dbReference type="EMBL" id="SKC81372.1"/>
    </source>
</evidence>
<dbReference type="InterPro" id="IPR052164">
    <property type="entry name" value="Anthracycline_SecMetBiosynth"/>
</dbReference>
<dbReference type="SUPFAM" id="SSF54593">
    <property type="entry name" value="Glyoxalase/Bleomycin resistance protein/Dihydroxybiphenyl dioxygenase"/>
    <property type="match status" value="2"/>
</dbReference>
<dbReference type="EMBL" id="FUZQ01000008">
    <property type="protein sequence ID" value="SKC81372.1"/>
    <property type="molecule type" value="Genomic_DNA"/>
</dbReference>
<sequence length="292" mass="31054">MTQHTYPHGVPSWIDLETTEVDAALAFYGDLFGWRFTEKLPPGAPGRYVVASWDGTDATAIAAVATPDPGYDGEPAWHTYLAVDDVEAAAARVTELGGVLSTPPQQVGPPGQAAGWMARIVDPEGAPSRLWQAGTRAGAQRVNEPGTWNFSNLLTPDVDAALRFYGPLLGWERSDDLGVGMARVPGYGDHLARTVDSSIHERQEFVPPGFSDVVAGVLPADGPAHWSVVFAVADRDAAVEAAERAGAVVHATQDTEWTREATLRDPFGADLVLSQFAPPPEFVAAETDAGRS</sequence>
<evidence type="ECO:0000313" key="3">
    <source>
        <dbReference type="Proteomes" id="UP000189777"/>
    </source>
</evidence>
<dbReference type="PROSITE" id="PS51819">
    <property type="entry name" value="VOC"/>
    <property type="match status" value="2"/>
</dbReference>
<gene>
    <name evidence="2" type="ORF">SAMN04324258_4223</name>
</gene>
<dbReference type="RefSeq" id="WP_079576549.1">
    <property type="nucleotide sequence ID" value="NZ_FUZQ01000008.1"/>
</dbReference>
<name>A0A1T5LZH5_9MICO</name>
<proteinExistence type="predicted"/>
<dbReference type="Proteomes" id="UP000189777">
    <property type="component" value="Unassembled WGS sequence"/>
</dbReference>
<dbReference type="Gene3D" id="3.10.180.10">
    <property type="entry name" value="2,3-Dihydroxybiphenyl 1,2-Dioxygenase, domain 1"/>
    <property type="match status" value="2"/>
</dbReference>
<dbReference type="AlphaFoldDB" id="A0A1T5LZH5"/>
<dbReference type="Pfam" id="PF00903">
    <property type="entry name" value="Glyoxalase"/>
    <property type="match status" value="2"/>
</dbReference>
<reference evidence="2 3" key="1">
    <citation type="submission" date="2017-02" db="EMBL/GenBank/DDBJ databases">
        <authorList>
            <person name="Peterson S.W."/>
        </authorList>
    </citation>
    <scope>NUCLEOTIDE SEQUENCE [LARGE SCALE GENOMIC DNA]</scope>
    <source>
        <strain evidence="2 3">DSM 21481</strain>
    </source>
</reference>
<dbReference type="STRING" id="526729.SAMN04324258_4223"/>
<dbReference type="PANTHER" id="PTHR33993:SF14">
    <property type="entry name" value="GB|AAF24581.1"/>
    <property type="match status" value="1"/>
</dbReference>
<dbReference type="OrthoDB" id="9793039at2"/>
<evidence type="ECO:0000259" key="1">
    <source>
        <dbReference type="PROSITE" id="PS51819"/>
    </source>
</evidence>
<protein>
    <recommendedName>
        <fullName evidence="1">VOC domain-containing protein</fullName>
    </recommendedName>
</protein>
<feature type="domain" description="VOC" evidence="1">
    <location>
        <begin position="147"/>
        <end position="276"/>
    </location>
</feature>
<organism evidence="2 3">
    <name type="scientific">Krasilnikoviella flava</name>
    <dbReference type="NCBI Taxonomy" id="526729"/>
    <lineage>
        <taxon>Bacteria</taxon>
        <taxon>Bacillati</taxon>
        <taxon>Actinomycetota</taxon>
        <taxon>Actinomycetes</taxon>
        <taxon>Micrococcales</taxon>
        <taxon>Promicromonosporaceae</taxon>
        <taxon>Krasilnikoviella</taxon>
    </lineage>
</organism>
<dbReference type="PANTHER" id="PTHR33993">
    <property type="entry name" value="GLYOXALASE-RELATED"/>
    <property type="match status" value="1"/>
</dbReference>
<dbReference type="InterPro" id="IPR029068">
    <property type="entry name" value="Glyas_Bleomycin-R_OHBP_Dase"/>
</dbReference>
<dbReference type="InterPro" id="IPR037523">
    <property type="entry name" value="VOC_core"/>
</dbReference>
<keyword evidence="3" id="KW-1185">Reference proteome</keyword>